<feature type="compositionally biased region" description="Polar residues" evidence="1">
    <location>
        <begin position="1"/>
        <end position="10"/>
    </location>
</feature>
<name>A0AAV9JUB1_9PEZI</name>
<feature type="region of interest" description="Disordered" evidence="1">
    <location>
        <begin position="1"/>
        <end position="60"/>
    </location>
</feature>
<proteinExistence type="predicted"/>
<evidence type="ECO:0000313" key="2">
    <source>
        <dbReference type="EMBL" id="KAK4549315.1"/>
    </source>
</evidence>
<organism evidence="2 3">
    <name type="scientific">Oleoguttula mirabilis</name>
    <dbReference type="NCBI Taxonomy" id="1507867"/>
    <lineage>
        <taxon>Eukaryota</taxon>
        <taxon>Fungi</taxon>
        <taxon>Dikarya</taxon>
        <taxon>Ascomycota</taxon>
        <taxon>Pezizomycotina</taxon>
        <taxon>Dothideomycetes</taxon>
        <taxon>Dothideomycetidae</taxon>
        <taxon>Mycosphaerellales</taxon>
        <taxon>Teratosphaeriaceae</taxon>
        <taxon>Oleoguttula</taxon>
    </lineage>
</organism>
<sequence>MSGRMDTSPQCDGAHRKRSRSAAGSNQGCEVGIKRHRADNAVEGNEQTLGQAPAPYRPDPEKILGENLRAIREGRQKAIDGYRAAQTAWKEWHGAYDKVLRHHKLRQGPDVKGWKHDCSRSGFEAQYLREGARLARRYGKREDHLYLVFNLAGRAGVEPLQWQDWGFPKDDPHYYTSAEETAMAAAAPFKRIYKWGEGLPDEAEGMAGSSAARNSASFGGDHGAEYPEDFGVGVERGEPEMWESLGMVAEHVRQRRLRERRLMGAPERVGSDDGRDGGRGAQFQHPGDVNDEGLLEQYP</sequence>
<feature type="region of interest" description="Disordered" evidence="1">
    <location>
        <begin position="259"/>
        <end position="299"/>
    </location>
</feature>
<feature type="region of interest" description="Disordered" evidence="1">
    <location>
        <begin position="204"/>
        <end position="223"/>
    </location>
</feature>
<dbReference type="AlphaFoldDB" id="A0AAV9JUB1"/>
<dbReference type="EMBL" id="JAVFHQ010000004">
    <property type="protein sequence ID" value="KAK4549315.1"/>
    <property type="molecule type" value="Genomic_DNA"/>
</dbReference>
<evidence type="ECO:0000313" key="3">
    <source>
        <dbReference type="Proteomes" id="UP001324427"/>
    </source>
</evidence>
<protein>
    <submittedName>
        <fullName evidence="2">Uncharacterized protein</fullName>
    </submittedName>
</protein>
<dbReference type="Proteomes" id="UP001324427">
    <property type="component" value="Unassembled WGS sequence"/>
</dbReference>
<evidence type="ECO:0000256" key="1">
    <source>
        <dbReference type="SAM" id="MobiDB-lite"/>
    </source>
</evidence>
<gene>
    <name evidence="2" type="ORF">LTR36_006312</name>
</gene>
<reference evidence="2 3" key="1">
    <citation type="submission" date="2021-11" db="EMBL/GenBank/DDBJ databases">
        <title>Black yeast isolated from Biological Soil Crust.</title>
        <authorList>
            <person name="Kurbessoian T."/>
        </authorList>
    </citation>
    <scope>NUCLEOTIDE SEQUENCE [LARGE SCALE GENOMIC DNA]</scope>
    <source>
        <strain evidence="2 3">CCFEE 5522</strain>
    </source>
</reference>
<feature type="compositionally biased region" description="Basic and acidic residues" evidence="1">
    <location>
        <begin position="269"/>
        <end position="278"/>
    </location>
</feature>
<keyword evidence="3" id="KW-1185">Reference proteome</keyword>
<feature type="compositionally biased region" description="Acidic residues" evidence="1">
    <location>
        <begin position="289"/>
        <end position="299"/>
    </location>
</feature>
<accession>A0AAV9JUB1</accession>
<comment type="caution">
    <text evidence="2">The sequence shown here is derived from an EMBL/GenBank/DDBJ whole genome shotgun (WGS) entry which is preliminary data.</text>
</comment>